<evidence type="ECO:0000259" key="9">
    <source>
        <dbReference type="Pfam" id="PF01618"/>
    </source>
</evidence>
<dbReference type="InterPro" id="IPR047055">
    <property type="entry name" value="MotA-like"/>
</dbReference>
<dbReference type="OrthoDB" id="9806929at2"/>
<dbReference type="GO" id="GO:0015031">
    <property type="term" value="P:protein transport"/>
    <property type="evidence" value="ECO:0007669"/>
    <property type="project" value="UniProtKB-KW"/>
</dbReference>
<dbReference type="GO" id="GO:0006935">
    <property type="term" value="P:chemotaxis"/>
    <property type="evidence" value="ECO:0007669"/>
    <property type="project" value="InterPro"/>
</dbReference>
<evidence type="ECO:0000256" key="5">
    <source>
        <dbReference type="ARBA" id="ARBA00022989"/>
    </source>
</evidence>
<evidence type="ECO:0000313" key="11">
    <source>
        <dbReference type="EMBL" id="TCK52113.1"/>
    </source>
</evidence>
<dbReference type="InterPro" id="IPR002898">
    <property type="entry name" value="MotA_ExbB_proton_chnl"/>
</dbReference>
<keyword evidence="7" id="KW-0653">Protein transport</keyword>
<keyword evidence="12" id="KW-1185">Reference proteome</keyword>
<evidence type="ECO:0000256" key="3">
    <source>
        <dbReference type="ARBA" id="ARBA00022692"/>
    </source>
</evidence>
<dbReference type="PANTHER" id="PTHR30433:SF3">
    <property type="entry name" value="MOTILITY PROTEIN A"/>
    <property type="match status" value="1"/>
</dbReference>
<proteinExistence type="inferred from homology"/>
<dbReference type="GO" id="GO:0071978">
    <property type="term" value="P:bacterial-type flagellum-dependent swarming motility"/>
    <property type="evidence" value="ECO:0007669"/>
    <property type="project" value="InterPro"/>
</dbReference>
<feature type="domain" description="Motility protein A N-terminal" evidence="10">
    <location>
        <begin position="6"/>
        <end position="89"/>
    </location>
</feature>
<feature type="transmembrane region" description="Helical" evidence="8">
    <location>
        <begin position="178"/>
        <end position="203"/>
    </location>
</feature>
<keyword evidence="4" id="KW-0283">Flagellar rotation</keyword>
<dbReference type="AlphaFoldDB" id="A0A4R1JM37"/>
<sequence>MDKLAICGLLLAFGSLFFGQWLGGGSLALLFNGHAFIIVLGGTIGAVMLQFPWAVFKGAFKHLSWVLFPPDFDLQQLAHQLHHWSNLVRKEGFLSLEVELEQLDDELCSQGLTLLIDGIEVNVLQDVLEQLMDMEQEKLERYARIYESMGGYSPTMGILGAVLGLIQAMSFLASPEQLGNGIAVAFVATIYGVGFANLVFLPVSNRLRQIFYRYSIYQEMLIVGLTSIAVGETSLALERRLAVFVKGA</sequence>
<keyword evidence="3 8" id="KW-0812">Transmembrane</keyword>
<evidence type="ECO:0000256" key="1">
    <source>
        <dbReference type="ARBA" id="ARBA00004651"/>
    </source>
</evidence>
<evidence type="ECO:0000256" key="8">
    <source>
        <dbReference type="SAM" id="Phobius"/>
    </source>
</evidence>
<dbReference type="GO" id="GO:0005886">
    <property type="term" value="C:plasma membrane"/>
    <property type="evidence" value="ECO:0007669"/>
    <property type="project" value="UniProtKB-SubCell"/>
</dbReference>
<feature type="transmembrane region" description="Helical" evidence="8">
    <location>
        <begin position="35"/>
        <end position="56"/>
    </location>
</feature>
<keyword evidence="5 8" id="KW-1133">Transmembrane helix</keyword>
<keyword evidence="2" id="KW-1003">Cell membrane</keyword>
<protein>
    <submittedName>
        <fullName evidence="11">Chemotaxis protein MotA</fullName>
    </submittedName>
</protein>
<keyword evidence="6 8" id="KW-0472">Membrane</keyword>
<evidence type="ECO:0000256" key="2">
    <source>
        <dbReference type="ARBA" id="ARBA00022475"/>
    </source>
</evidence>
<comment type="caution">
    <text evidence="11">The sequence shown here is derived from an EMBL/GenBank/DDBJ whole genome shotgun (WGS) entry which is preliminary data.</text>
</comment>
<evidence type="ECO:0000256" key="4">
    <source>
        <dbReference type="ARBA" id="ARBA00022779"/>
    </source>
</evidence>
<feature type="transmembrane region" description="Helical" evidence="8">
    <location>
        <begin position="151"/>
        <end position="172"/>
    </location>
</feature>
<gene>
    <name evidence="11" type="ORF">EV690_2221</name>
</gene>
<dbReference type="PANTHER" id="PTHR30433">
    <property type="entry name" value="CHEMOTAXIS PROTEIN MOTA"/>
    <property type="match status" value="1"/>
</dbReference>
<dbReference type="InterPro" id="IPR046786">
    <property type="entry name" value="MotA_N"/>
</dbReference>
<evidence type="ECO:0000259" key="10">
    <source>
        <dbReference type="Pfam" id="PF20560"/>
    </source>
</evidence>
<name>A0A4R1JM37_9GAMM</name>
<dbReference type="Pfam" id="PF20560">
    <property type="entry name" value="MotA_N"/>
    <property type="match status" value="1"/>
</dbReference>
<organism evidence="11 12">
    <name type="scientific">Celerinatantimonas diazotrophica</name>
    <dbReference type="NCBI Taxonomy" id="412034"/>
    <lineage>
        <taxon>Bacteria</taxon>
        <taxon>Pseudomonadati</taxon>
        <taxon>Pseudomonadota</taxon>
        <taxon>Gammaproteobacteria</taxon>
        <taxon>Celerinatantimonadaceae</taxon>
        <taxon>Celerinatantimonas</taxon>
    </lineage>
</organism>
<comment type="similarity">
    <text evidence="7">Belongs to the exbB/tolQ family.</text>
</comment>
<dbReference type="NCBIfam" id="NF006583">
    <property type="entry name" value="PRK09109.1"/>
    <property type="match status" value="1"/>
</dbReference>
<keyword evidence="7" id="KW-0813">Transport</keyword>
<dbReference type="EMBL" id="SMGD01000013">
    <property type="protein sequence ID" value="TCK52113.1"/>
    <property type="molecule type" value="Genomic_DNA"/>
</dbReference>
<dbReference type="Pfam" id="PF01618">
    <property type="entry name" value="MotA_ExbB"/>
    <property type="match status" value="1"/>
</dbReference>
<feature type="domain" description="MotA/TolQ/ExbB proton channel" evidence="9">
    <location>
        <begin position="101"/>
        <end position="213"/>
    </location>
</feature>
<accession>A0A4R1JM37</accession>
<evidence type="ECO:0000313" key="12">
    <source>
        <dbReference type="Proteomes" id="UP000295565"/>
    </source>
</evidence>
<evidence type="ECO:0000256" key="7">
    <source>
        <dbReference type="RuleBase" id="RU004057"/>
    </source>
</evidence>
<comment type="subcellular location">
    <subcellularLocation>
        <location evidence="1">Cell membrane</location>
        <topology evidence="1">Multi-pass membrane protein</topology>
    </subcellularLocation>
    <subcellularLocation>
        <location evidence="7">Membrane</location>
        <topology evidence="7">Multi-pass membrane protein</topology>
    </subcellularLocation>
</comment>
<evidence type="ECO:0000256" key="6">
    <source>
        <dbReference type="ARBA" id="ARBA00023136"/>
    </source>
</evidence>
<dbReference type="Proteomes" id="UP000295565">
    <property type="component" value="Unassembled WGS sequence"/>
</dbReference>
<reference evidence="11 12" key="1">
    <citation type="submission" date="2019-03" db="EMBL/GenBank/DDBJ databases">
        <title>Genomic Encyclopedia of Type Strains, Phase IV (KMG-IV): sequencing the most valuable type-strain genomes for metagenomic binning, comparative biology and taxonomic classification.</title>
        <authorList>
            <person name="Goeker M."/>
        </authorList>
    </citation>
    <scope>NUCLEOTIDE SEQUENCE [LARGE SCALE GENOMIC DNA]</scope>
    <source>
        <strain evidence="11 12">DSM 18577</strain>
    </source>
</reference>